<evidence type="ECO:0000313" key="3">
    <source>
        <dbReference type="Proteomes" id="UP000504635"/>
    </source>
</evidence>
<dbReference type="PANTHER" id="PTHR21261">
    <property type="entry name" value="BEAT PROTEIN"/>
    <property type="match status" value="1"/>
</dbReference>
<evidence type="ECO:0000313" key="4">
    <source>
        <dbReference type="RefSeq" id="XP_030748064.1"/>
    </source>
</evidence>
<protein>
    <submittedName>
        <fullName evidence="4">Uncharacterized protein LOC115876432</fullName>
    </submittedName>
</protein>
<dbReference type="AlphaFoldDB" id="A0A6J2XB66"/>
<dbReference type="InParanoid" id="A0A6J2XB66"/>
<evidence type="ECO:0000256" key="1">
    <source>
        <dbReference type="SAM" id="Phobius"/>
    </source>
</evidence>
<dbReference type="PROSITE" id="PS50835">
    <property type="entry name" value="IG_LIKE"/>
    <property type="match status" value="1"/>
</dbReference>
<sequence>MEIVNTFGNFLSRWVWMFSLGFGIVGILGLGDVSVLVPRAVRTYDTVTLRCDYDLEGDLLYSIKWYKGPNEFFRYIPKETPSMMVFSIPGINVDLSKSNANELILRDVQPKISGRYKCEVTSDAPNFYTKMAAGMMYVIDVPHENPILHIQKEVADSAVLVTANCSAPPSFPPMNITWYINGLKVDENGRKVIPLENNSIVKSSSHYEHRQYMTVSYLSKELNENVFQGGVIKVQCVSWLFHLYRSEDVRYIDDDRPKPWPSSVIGVTQTSGGSMNSYYNNILMVMLYFGYFIVR</sequence>
<dbReference type="InterPro" id="IPR007110">
    <property type="entry name" value="Ig-like_dom"/>
</dbReference>
<gene>
    <name evidence="4" type="primary">LOC115876432</name>
</gene>
<dbReference type="OrthoDB" id="6343941at2759"/>
<dbReference type="CDD" id="cd00096">
    <property type="entry name" value="Ig"/>
    <property type="match status" value="1"/>
</dbReference>
<dbReference type="Proteomes" id="UP000504635">
    <property type="component" value="Unplaced"/>
</dbReference>
<feature type="transmembrane region" description="Helical" evidence="1">
    <location>
        <begin position="278"/>
        <end position="294"/>
    </location>
</feature>
<feature type="transmembrane region" description="Helical" evidence="1">
    <location>
        <begin position="14"/>
        <end position="37"/>
    </location>
</feature>
<dbReference type="FunFam" id="2.60.40.10:FF:000437">
    <property type="entry name" value="Beat-IIIc, isoform A"/>
    <property type="match status" value="1"/>
</dbReference>
<dbReference type="InterPro" id="IPR036179">
    <property type="entry name" value="Ig-like_dom_sf"/>
</dbReference>
<dbReference type="PANTHER" id="PTHR21261:SF17">
    <property type="entry name" value="BEAT VI"/>
    <property type="match status" value="1"/>
</dbReference>
<dbReference type="InterPro" id="IPR013783">
    <property type="entry name" value="Ig-like_fold"/>
</dbReference>
<accession>A0A6J2XB66</accession>
<feature type="domain" description="Ig-like" evidence="2">
    <location>
        <begin position="45"/>
        <end position="128"/>
    </location>
</feature>
<proteinExistence type="predicted"/>
<dbReference type="RefSeq" id="XP_030748064.1">
    <property type="nucleotide sequence ID" value="XM_030892204.1"/>
</dbReference>
<evidence type="ECO:0000259" key="2">
    <source>
        <dbReference type="PROSITE" id="PS50835"/>
    </source>
</evidence>
<reference evidence="4" key="1">
    <citation type="submission" date="2025-08" db="UniProtKB">
        <authorList>
            <consortium name="RefSeq"/>
        </authorList>
    </citation>
    <scope>IDENTIFICATION</scope>
    <source>
        <tissue evidence="4">Gonads</tissue>
    </source>
</reference>
<name>A0A6J2XB66_SITOR</name>
<keyword evidence="1" id="KW-1133">Transmembrane helix</keyword>
<dbReference type="KEGG" id="soy:115876432"/>
<keyword evidence="1" id="KW-0472">Membrane</keyword>
<dbReference type="SUPFAM" id="SSF48726">
    <property type="entry name" value="Immunoglobulin"/>
    <property type="match status" value="1"/>
</dbReference>
<dbReference type="Gene3D" id="2.60.40.10">
    <property type="entry name" value="Immunoglobulins"/>
    <property type="match status" value="2"/>
</dbReference>
<keyword evidence="3" id="KW-1185">Reference proteome</keyword>
<keyword evidence="1" id="KW-0812">Transmembrane</keyword>
<organism evidence="3 4">
    <name type="scientific">Sitophilus oryzae</name>
    <name type="common">Rice weevil</name>
    <name type="synonym">Curculio oryzae</name>
    <dbReference type="NCBI Taxonomy" id="7048"/>
    <lineage>
        <taxon>Eukaryota</taxon>
        <taxon>Metazoa</taxon>
        <taxon>Ecdysozoa</taxon>
        <taxon>Arthropoda</taxon>
        <taxon>Hexapoda</taxon>
        <taxon>Insecta</taxon>
        <taxon>Pterygota</taxon>
        <taxon>Neoptera</taxon>
        <taxon>Endopterygota</taxon>
        <taxon>Coleoptera</taxon>
        <taxon>Polyphaga</taxon>
        <taxon>Cucujiformia</taxon>
        <taxon>Curculionidae</taxon>
        <taxon>Dryophthorinae</taxon>
        <taxon>Sitophilus</taxon>
    </lineage>
</organism>
<dbReference type="GeneID" id="115876432"/>